<dbReference type="GO" id="GO:0009249">
    <property type="term" value="P:protein lipoylation"/>
    <property type="evidence" value="ECO:0007669"/>
    <property type="project" value="UniProtKB-ARBA"/>
</dbReference>
<evidence type="ECO:0000313" key="7">
    <source>
        <dbReference type="EMBL" id="PJZ16042.1"/>
    </source>
</evidence>
<evidence type="ECO:0000256" key="3">
    <source>
        <dbReference type="ARBA" id="ARBA00024227"/>
    </source>
</evidence>
<dbReference type="RefSeq" id="WP_005727248.1">
    <property type="nucleotide sequence ID" value="NZ_CAZZQD010000001.1"/>
</dbReference>
<dbReference type="Proteomes" id="UP000231914">
    <property type="component" value="Unassembled WGS sequence"/>
</dbReference>
<accession>A0A2M9WLT9</accession>
<name>A0A2M9WLT9_9LACO</name>
<dbReference type="Proteomes" id="UP000460132">
    <property type="component" value="Unassembled WGS sequence"/>
</dbReference>
<organism evidence="7 9">
    <name type="scientific">Lactobacillus crispatus</name>
    <dbReference type="NCBI Taxonomy" id="47770"/>
    <lineage>
        <taxon>Bacteria</taxon>
        <taxon>Bacillati</taxon>
        <taxon>Bacillota</taxon>
        <taxon>Bacilli</taxon>
        <taxon>Lactobacillales</taxon>
        <taxon>Lactobacillaceae</taxon>
        <taxon>Lactobacillus</taxon>
    </lineage>
</organism>
<keyword evidence="2" id="KW-0092">Biotin</keyword>
<dbReference type="InterPro" id="IPR004408">
    <property type="entry name" value="Biotin_CoA_COase_ligase"/>
</dbReference>
<dbReference type="Gene3D" id="3.30.930.10">
    <property type="entry name" value="Bira Bifunctional Protein, Domain 2"/>
    <property type="match status" value="1"/>
</dbReference>
<evidence type="ECO:0000256" key="4">
    <source>
        <dbReference type="SAM" id="Phobius"/>
    </source>
</evidence>
<dbReference type="InterPro" id="IPR004143">
    <property type="entry name" value="BPL_LPL_catalytic"/>
</dbReference>
<keyword evidence="4" id="KW-0812">Transmembrane</keyword>
<evidence type="ECO:0000313" key="10">
    <source>
        <dbReference type="Proteomes" id="UP000295195"/>
    </source>
</evidence>
<evidence type="ECO:0000313" key="9">
    <source>
        <dbReference type="Proteomes" id="UP000231914"/>
    </source>
</evidence>
<reference evidence="7 9" key="1">
    <citation type="submission" date="2016-10" db="EMBL/GenBank/DDBJ databases">
        <title>WGS of isloates from the oral cavity of healthy individuals.</title>
        <authorList>
            <person name="Sharma S."/>
            <person name="Pal V.K."/>
            <person name="Patil P.B."/>
            <person name="Korpole S."/>
            <person name="Grover V."/>
        </authorList>
    </citation>
    <scope>NUCLEOTIDE SEQUENCE [LARGE SCALE GENOMIC DNA]</scope>
    <source>
        <strain evidence="7 9">DISK12</strain>
    </source>
</reference>
<feature type="domain" description="BPL/LPL catalytic" evidence="5">
    <location>
        <begin position="4"/>
        <end position="176"/>
    </location>
</feature>
<dbReference type="EC" id="6.3.4.15" evidence="3"/>
<dbReference type="InterPro" id="IPR003142">
    <property type="entry name" value="BPL_C"/>
</dbReference>
<dbReference type="GO" id="GO:0005737">
    <property type="term" value="C:cytoplasm"/>
    <property type="evidence" value="ECO:0007669"/>
    <property type="project" value="TreeGrafter"/>
</dbReference>
<gene>
    <name evidence="7" type="ORF">BHU41_01545</name>
    <name evidence="8" type="ORF">CEE75_00480</name>
    <name evidence="6" type="ORF">GTK63_09335</name>
</gene>
<dbReference type="SUPFAM" id="SSF55681">
    <property type="entry name" value="Class II aaRS and biotin synthetases"/>
    <property type="match status" value="1"/>
</dbReference>
<evidence type="ECO:0000313" key="8">
    <source>
        <dbReference type="EMBL" id="TDN34511.1"/>
    </source>
</evidence>
<keyword evidence="4" id="KW-0472">Membrane</keyword>
<evidence type="ECO:0000256" key="1">
    <source>
        <dbReference type="ARBA" id="ARBA00022598"/>
    </source>
</evidence>
<evidence type="ECO:0000259" key="5">
    <source>
        <dbReference type="PROSITE" id="PS51733"/>
    </source>
</evidence>
<keyword evidence="1 7" id="KW-0436">Ligase</keyword>
<feature type="transmembrane region" description="Helical" evidence="4">
    <location>
        <begin position="109"/>
        <end position="130"/>
    </location>
</feature>
<dbReference type="NCBIfam" id="TIGR00121">
    <property type="entry name" value="birA_ligase"/>
    <property type="match status" value="1"/>
</dbReference>
<reference evidence="8 10" key="2">
    <citation type="submission" date="2017-06" db="EMBL/GenBank/DDBJ databases">
        <authorList>
            <person name="Swanenburg J."/>
            <person name="Kort R."/>
        </authorList>
    </citation>
    <scope>NUCLEOTIDE SEQUENCE [LARGE SCALE GENOMIC DNA]</scope>
    <source>
        <strain evidence="8 10">RL05</strain>
    </source>
</reference>
<dbReference type="PANTHER" id="PTHR12835:SF5">
    <property type="entry name" value="BIOTIN--PROTEIN LIGASE"/>
    <property type="match status" value="1"/>
</dbReference>
<dbReference type="Proteomes" id="UP000295195">
    <property type="component" value="Unassembled WGS sequence"/>
</dbReference>
<dbReference type="GO" id="GO:0016740">
    <property type="term" value="F:transferase activity"/>
    <property type="evidence" value="ECO:0007669"/>
    <property type="project" value="UniProtKB-ARBA"/>
</dbReference>
<keyword evidence="4" id="KW-1133">Transmembrane helix</keyword>
<proteinExistence type="predicted"/>
<dbReference type="EMBL" id="MKXG01000207">
    <property type="protein sequence ID" value="PJZ16042.1"/>
    <property type="molecule type" value="Genomic_DNA"/>
</dbReference>
<sequence>MQIYKYRKVTSTQDLAKKYLANKAQEIAAFIAQEQTAGYGKRGRSFYSPAKTGIYLSIALPNFKFKLEHAGLLTIAIGVAVVHILQEQFPSYEFRLKWVNDIYLNDKKVAGILTEKIGLGLVIGIGVNIFTASFPKNISNHVGSIVQADYAFENMNEQLIRAVVQAANTYQNNKFLDEYRKISYLKSKVITLKINHYYVTGRVVTIDDQGRLVISCRNSTRCYSSGEVIKVELEPGFKGKQ</sequence>
<dbReference type="EMBL" id="NKLP01000007">
    <property type="protein sequence ID" value="TDN34511.1"/>
    <property type="molecule type" value="Genomic_DNA"/>
</dbReference>
<dbReference type="PANTHER" id="PTHR12835">
    <property type="entry name" value="BIOTIN PROTEIN LIGASE"/>
    <property type="match status" value="1"/>
</dbReference>
<dbReference type="CDD" id="cd16442">
    <property type="entry name" value="BPL"/>
    <property type="match status" value="1"/>
</dbReference>
<dbReference type="EMBL" id="WWFF01000014">
    <property type="protein sequence ID" value="MYN54490.1"/>
    <property type="molecule type" value="Genomic_DNA"/>
</dbReference>
<evidence type="ECO:0000313" key="6">
    <source>
        <dbReference type="EMBL" id="MYN54490.1"/>
    </source>
</evidence>
<evidence type="ECO:0000313" key="11">
    <source>
        <dbReference type="Proteomes" id="UP000460132"/>
    </source>
</evidence>
<dbReference type="GO" id="GO:0004077">
    <property type="term" value="F:biotin--[biotin carboxyl-carrier protein] ligase activity"/>
    <property type="evidence" value="ECO:0007669"/>
    <property type="project" value="UniProtKB-EC"/>
</dbReference>
<dbReference type="AlphaFoldDB" id="A0A2M9WLT9"/>
<dbReference type="Pfam" id="PF03099">
    <property type="entry name" value="BPL_LplA_LipB"/>
    <property type="match status" value="1"/>
</dbReference>
<dbReference type="Pfam" id="PF02237">
    <property type="entry name" value="BPL_C"/>
    <property type="match status" value="1"/>
</dbReference>
<dbReference type="InterPro" id="IPR045864">
    <property type="entry name" value="aa-tRNA-synth_II/BPL/LPL"/>
</dbReference>
<reference evidence="6 11" key="3">
    <citation type="submission" date="2020-01" db="EMBL/GenBank/DDBJ databases">
        <title>Vaginal microbiome of pregnant Indian women: Insights into the genome of dominants Lactobacillus species.</title>
        <authorList>
            <person name="Das B."/>
            <person name="Mehta O."/>
            <person name="Ghosh T.S."/>
            <person name="Kothidar A."/>
            <person name="Gowtham M.R."/>
            <person name="Mitra R."/>
            <person name="Kshetrapal P."/>
            <person name="Wadhwa N."/>
            <person name="Thiruvengadam R."/>
            <person name="Nair G.B."/>
            <person name="Bhatnagar S."/>
            <person name="Pore S."/>
        </authorList>
    </citation>
    <scope>NUCLEOTIDE SEQUENCE [LARGE SCALE GENOMIC DNA]</scope>
    <source>
        <strain evidence="6 11">Indica2</strain>
    </source>
</reference>
<protein>
    <recommendedName>
        <fullName evidence="3">biotin--[biotin carboxyl-carrier protein] ligase</fullName>
        <ecNumber evidence="3">6.3.4.15</ecNumber>
    </recommendedName>
</protein>
<feature type="transmembrane region" description="Helical" evidence="4">
    <location>
        <begin position="70"/>
        <end position="89"/>
    </location>
</feature>
<dbReference type="PROSITE" id="PS51733">
    <property type="entry name" value="BPL_LPL_CATALYTIC"/>
    <property type="match status" value="1"/>
</dbReference>
<evidence type="ECO:0000256" key="2">
    <source>
        <dbReference type="ARBA" id="ARBA00023267"/>
    </source>
</evidence>
<comment type="caution">
    <text evidence="7">The sequence shown here is derived from an EMBL/GenBank/DDBJ whole genome shotgun (WGS) entry which is preliminary data.</text>
</comment>